<evidence type="ECO:0000313" key="1">
    <source>
        <dbReference type="EMBL" id="MST82868.1"/>
    </source>
</evidence>
<reference evidence="1 2" key="1">
    <citation type="submission" date="2019-08" db="EMBL/GenBank/DDBJ databases">
        <title>In-depth cultivation of the pig gut microbiome towards novel bacterial diversity and tailored functional studies.</title>
        <authorList>
            <person name="Wylensek D."/>
            <person name="Hitch T.C.A."/>
            <person name="Clavel T."/>
        </authorList>
    </citation>
    <scope>NUCLEOTIDE SEQUENCE [LARGE SCALE GENOMIC DNA]</scope>
    <source>
        <strain evidence="1 2">Oil+RF-744-WCA-WT-13</strain>
    </source>
</reference>
<dbReference type="AlphaFoldDB" id="A0A7X2TQC7"/>
<proteinExistence type="predicted"/>
<accession>A0A7X2TQC7</accession>
<dbReference type="Proteomes" id="UP000466864">
    <property type="component" value="Unassembled WGS sequence"/>
</dbReference>
<sequence>MPELDYYLAYDDGNILIRANNNATIPAEVVIDRYDRTLGKWIRDFDMCGIYSGDIPVRTITEAEAYRRIAAGQR</sequence>
<comment type="caution">
    <text evidence="1">The sequence shown here is derived from an EMBL/GenBank/DDBJ whole genome shotgun (WGS) entry which is preliminary data.</text>
</comment>
<organism evidence="1 2">
    <name type="scientific">Bilifractor porci</name>
    <dbReference type="NCBI Taxonomy" id="2606636"/>
    <lineage>
        <taxon>Bacteria</taxon>
        <taxon>Bacillati</taxon>
        <taxon>Bacillota</taxon>
        <taxon>Clostridia</taxon>
        <taxon>Lachnospirales</taxon>
        <taxon>Lachnospiraceae</taxon>
        <taxon>Bilifractor</taxon>
    </lineage>
</organism>
<keyword evidence="2" id="KW-1185">Reference proteome</keyword>
<name>A0A7X2TQC7_9FIRM</name>
<gene>
    <name evidence="1" type="ORF">FYJ60_11175</name>
</gene>
<dbReference type="EMBL" id="VUMV01000009">
    <property type="protein sequence ID" value="MST82868.1"/>
    <property type="molecule type" value="Genomic_DNA"/>
</dbReference>
<dbReference type="RefSeq" id="WP_154458770.1">
    <property type="nucleotide sequence ID" value="NZ_VUMV01000009.1"/>
</dbReference>
<protein>
    <submittedName>
        <fullName evidence="1">Uncharacterized protein</fullName>
    </submittedName>
</protein>
<evidence type="ECO:0000313" key="2">
    <source>
        <dbReference type="Proteomes" id="UP000466864"/>
    </source>
</evidence>